<proteinExistence type="inferred from homology"/>
<accession>A0AAE3G2X3</accession>
<dbReference type="CDD" id="cd06332">
    <property type="entry name" value="PBP1_aromatic_compounds-like"/>
    <property type="match status" value="1"/>
</dbReference>
<protein>
    <submittedName>
        <fullName evidence="5">Branched-chain amino acid transport system substrate-binding protein</fullName>
    </submittedName>
</protein>
<dbReference type="PANTHER" id="PTHR30483">
    <property type="entry name" value="LEUCINE-SPECIFIC-BINDING PROTEIN"/>
    <property type="match status" value="1"/>
</dbReference>
<sequence>MVKKSLLMAAAASVALSGGMGTVHADEPLRIGVLATLEGVFAASGQDGMRGFRMAMEKWGHEAGGREIRIFEASSDASPDSALRAARRLVENDEVDIMIGPLSGSEGIAIKNYSMEHPGVTFLNGSSAAQQTTLEDPSENFFRFSTDGVQWQAGLGSYVYEEKGYESVAIIAEDYSFPYALIKGFMTEFCDAGGRVPEKFFVPLETRDYSSVIARMPQDVDAIYVALGGSDALNFLEQYQQMGGAKPMIAGSITVDQSVLSARGRQRDYLIGTPTAGPVADNYEGEEWQEFVATYREMFPDGLRSPGLFAHSYYVNTLAALTALDQVNGDLSDGHAAFREALQNLELETPTGVIQIDHNRQAIADVFITEVAQDDDGSLYNRVVDVRHGVNQTLGFTEEEFLAGGFAARDNPECP</sequence>
<feature type="chain" id="PRO_5042052934" evidence="3">
    <location>
        <begin position="26"/>
        <end position="415"/>
    </location>
</feature>
<name>A0AAE3G2X3_9GAMM</name>
<gene>
    <name evidence="5" type="ORF">J2T57_001958</name>
</gene>
<evidence type="ECO:0000256" key="1">
    <source>
        <dbReference type="ARBA" id="ARBA00010062"/>
    </source>
</evidence>
<reference evidence="5" key="1">
    <citation type="submission" date="2022-03" db="EMBL/GenBank/DDBJ databases">
        <title>Genomic Encyclopedia of Type Strains, Phase III (KMG-III): the genomes of soil and plant-associated and newly described type strains.</title>
        <authorList>
            <person name="Whitman W."/>
        </authorList>
    </citation>
    <scope>NUCLEOTIDE SEQUENCE</scope>
    <source>
        <strain evidence="5">ANL 6-2</strain>
    </source>
</reference>
<dbReference type="InterPro" id="IPR028082">
    <property type="entry name" value="Peripla_BP_I"/>
</dbReference>
<keyword evidence="2 3" id="KW-0732">Signal</keyword>
<dbReference type="EMBL" id="JALJXV010000004">
    <property type="protein sequence ID" value="MCP1674820.1"/>
    <property type="molecule type" value="Genomic_DNA"/>
</dbReference>
<feature type="signal peptide" evidence="3">
    <location>
        <begin position="1"/>
        <end position="25"/>
    </location>
</feature>
<dbReference type="RefSeq" id="WP_253477274.1">
    <property type="nucleotide sequence ID" value="NZ_JALJXV010000004.1"/>
</dbReference>
<dbReference type="InterPro" id="IPR028081">
    <property type="entry name" value="Leu-bd"/>
</dbReference>
<dbReference type="Pfam" id="PF13458">
    <property type="entry name" value="Peripla_BP_6"/>
    <property type="match status" value="1"/>
</dbReference>
<dbReference type="Proteomes" id="UP001205843">
    <property type="component" value="Unassembled WGS sequence"/>
</dbReference>
<evidence type="ECO:0000313" key="6">
    <source>
        <dbReference type="Proteomes" id="UP001205843"/>
    </source>
</evidence>
<dbReference type="InterPro" id="IPR051010">
    <property type="entry name" value="BCAA_transport"/>
</dbReference>
<dbReference type="AlphaFoldDB" id="A0AAE3G2X3"/>
<dbReference type="Gene3D" id="3.40.50.2300">
    <property type="match status" value="2"/>
</dbReference>
<comment type="caution">
    <text evidence="5">The sequence shown here is derived from an EMBL/GenBank/DDBJ whole genome shotgun (WGS) entry which is preliminary data.</text>
</comment>
<keyword evidence="6" id="KW-1185">Reference proteome</keyword>
<dbReference type="SUPFAM" id="SSF53822">
    <property type="entry name" value="Periplasmic binding protein-like I"/>
    <property type="match status" value="1"/>
</dbReference>
<evidence type="ECO:0000313" key="5">
    <source>
        <dbReference type="EMBL" id="MCP1674820.1"/>
    </source>
</evidence>
<dbReference type="PANTHER" id="PTHR30483:SF6">
    <property type="entry name" value="PERIPLASMIC BINDING PROTEIN OF ABC TRANSPORTER FOR NATURAL AMINO ACIDS"/>
    <property type="match status" value="1"/>
</dbReference>
<feature type="domain" description="Leucine-binding protein" evidence="4">
    <location>
        <begin position="28"/>
        <end position="374"/>
    </location>
</feature>
<organism evidence="5 6">
    <name type="scientific">Natronocella acetinitrilica</name>
    <dbReference type="NCBI Taxonomy" id="414046"/>
    <lineage>
        <taxon>Bacteria</taxon>
        <taxon>Pseudomonadati</taxon>
        <taxon>Pseudomonadota</taxon>
        <taxon>Gammaproteobacteria</taxon>
        <taxon>Chromatiales</taxon>
        <taxon>Ectothiorhodospiraceae</taxon>
        <taxon>Natronocella</taxon>
    </lineage>
</organism>
<evidence type="ECO:0000256" key="2">
    <source>
        <dbReference type="ARBA" id="ARBA00022729"/>
    </source>
</evidence>
<evidence type="ECO:0000259" key="4">
    <source>
        <dbReference type="Pfam" id="PF13458"/>
    </source>
</evidence>
<evidence type="ECO:0000256" key="3">
    <source>
        <dbReference type="SAM" id="SignalP"/>
    </source>
</evidence>
<comment type="similarity">
    <text evidence="1">Belongs to the leucine-binding protein family.</text>
</comment>